<feature type="transmembrane region" description="Helical" evidence="1">
    <location>
        <begin position="112"/>
        <end position="132"/>
    </location>
</feature>
<dbReference type="RefSeq" id="WP_125014298.1">
    <property type="nucleotide sequence ID" value="NZ_QWEZ01000001.1"/>
</dbReference>
<comment type="caution">
    <text evidence="4">The sequence shown here is derived from an EMBL/GenBank/DDBJ whole genome shotgun (WGS) entry which is preliminary data.</text>
</comment>
<gene>
    <name evidence="4" type="ORF">D0544_01875</name>
</gene>
<evidence type="ECO:0000313" key="5">
    <source>
        <dbReference type="Proteomes" id="UP000280792"/>
    </source>
</evidence>
<dbReference type="Pfam" id="PF13439">
    <property type="entry name" value="Glyco_transf_4"/>
    <property type="match status" value="1"/>
</dbReference>
<keyword evidence="5" id="KW-1185">Reference proteome</keyword>
<feature type="domain" description="Glycosyl transferase family 1" evidence="2">
    <location>
        <begin position="212"/>
        <end position="367"/>
    </location>
</feature>
<feature type="domain" description="Glycosyltransferase subfamily 4-like N-terminal" evidence="3">
    <location>
        <begin position="21"/>
        <end position="200"/>
    </location>
</feature>
<evidence type="ECO:0000259" key="3">
    <source>
        <dbReference type="Pfam" id="PF13439"/>
    </source>
</evidence>
<dbReference type="AlphaFoldDB" id="A0A3P3VMA0"/>
<name>A0A3P3VMA0_9GAMM</name>
<dbReference type="EMBL" id="QWEZ01000001">
    <property type="protein sequence ID" value="RRJ83892.1"/>
    <property type="molecule type" value="Genomic_DNA"/>
</dbReference>
<reference evidence="4 5" key="2">
    <citation type="submission" date="2018-12" db="EMBL/GenBank/DDBJ databases">
        <title>Simiduia agarivorans gen. nov., sp. nov., a marine, agarolytic bacterium isolated from shallow coastal water from Keelung, Taiwan.</title>
        <authorList>
            <person name="Shieh W.Y."/>
        </authorList>
    </citation>
    <scope>NUCLEOTIDE SEQUENCE [LARGE SCALE GENOMIC DNA]</scope>
    <source>
        <strain evidence="4 5">GTF-13</strain>
    </source>
</reference>
<dbReference type="InterPro" id="IPR028098">
    <property type="entry name" value="Glyco_trans_4-like_N"/>
</dbReference>
<dbReference type="SUPFAM" id="SSF53756">
    <property type="entry name" value="UDP-Glycosyltransferase/glycogen phosphorylase"/>
    <property type="match status" value="1"/>
</dbReference>
<dbReference type="Proteomes" id="UP000280792">
    <property type="component" value="Unassembled WGS sequence"/>
</dbReference>
<protein>
    <submittedName>
        <fullName evidence="4">Glycosyltransferase family 4 protein</fullName>
    </submittedName>
</protein>
<evidence type="ECO:0000259" key="2">
    <source>
        <dbReference type="Pfam" id="PF00534"/>
    </source>
</evidence>
<evidence type="ECO:0000256" key="1">
    <source>
        <dbReference type="SAM" id="Phobius"/>
    </source>
</evidence>
<feature type="transmembrane region" description="Helical" evidence="1">
    <location>
        <begin position="85"/>
        <end position="106"/>
    </location>
</feature>
<proteinExistence type="predicted"/>
<dbReference type="InterPro" id="IPR001296">
    <property type="entry name" value="Glyco_trans_1"/>
</dbReference>
<dbReference type="PANTHER" id="PTHR45947">
    <property type="entry name" value="SULFOQUINOVOSYL TRANSFERASE SQD2"/>
    <property type="match status" value="1"/>
</dbReference>
<keyword evidence="1" id="KW-0812">Transmembrane</keyword>
<organism evidence="4 5">
    <name type="scientific">Aestuariirhabdus litorea</name>
    <dbReference type="NCBI Taxonomy" id="2528527"/>
    <lineage>
        <taxon>Bacteria</taxon>
        <taxon>Pseudomonadati</taxon>
        <taxon>Pseudomonadota</taxon>
        <taxon>Gammaproteobacteria</taxon>
        <taxon>Oceanospirillales</taxon>
        <taxon>Aestuariirhabdaceae</taxon>
        <taxon>Aestuariirhabdus</taxon>
    </lineage>
</organism>
<evidence type="ECO:0000313" key="4">
    <source>
        <dbReference type="EMBL" id="RRJ83892.1"/>
    </source>
</evidence>
<keyword evidence="1" id="KW-0472">Membrane</keyword>
<accession>A0A3P3VMA0</accession>
<dbReference type="InterPro" id="IPR050194">
    <property type="entry name" value="Glycosyltransferase_grp1"/>
</dbReference>
<sequence length="399" mass="44390">MATLMVLATTYPRWNSDVEPTFVHQLNKQLAKKHSIHAVVPWAPGSLLEEWVDGVYVHRFRYFPSVFPLLAYDGGIAPKLKRHPWMLVQIPFMCLAMLVCAVRVGWRYRVELIHAHWLIPAGAIGLMASWLIPGPVRLMVTSHGADLFSFRDPISSWLKSVVMRRAKRVTVVSRAMKAFCEQSFKVDTPISVQSMGIDCQSIFVNRTPWAERRGIVFVGRLVEKKGVPFLLEAFANLADEFDSDLTIVGDGPERGKLGLLTHQLGLTQRVKFAGSVPSESVGNWFNQAKIAVMPSVIAQGGDQEGLGLVAGEATACGCIGLVSDLPAIQDVHDEPRLQFTAGSVESLEDRLRWVLDNENHAKELASQLRVRVIERFDWPTVGQRYSGLVDACLAKQPRA</sequence>
<keyword evidence="1" id="KW-1133">Transmembrane helix</keyword>
<reference evidence="4 5" key="1">
    <citation type="submission" date="2018-08" db="EMBL/GenBank/DDBJ databases">
        <authorList>
            <person name="Khan S.A."/>
        </authorList>
    </citation>
    <scope>NUCLEOTIDE SEQUENCE [LARGE SCALE GENOMIC DNA]</scope>
    <source>
        <strain evidence="4 5">GTF-13</strain>
    </source>
</reference>
<dbReference type="Pfam" id="PF00534">
    <property type="entry name" value="Glycos_transf_1"/>
    <property type="match status" value="1"/>
</dbReference>
<dbReference type="GO" id="GO:0016757">
    <property type="term" value="F:glycosyltransferase activity"/>
    <property type="evidence" value="ECO:0007669"/>
    <property type="project" value="InterPro"/>
</dbReference>
<dbReference type="Gene3D" id="3.40.50.2000">
    <property type="entry name" value="Glycogen Phosphorylase B"/>
    <property type="match status" value="2"/>
</dbReference>
<keyword evidence="4" id="KW-0808">Transferase</keyword>
<dbReference type="PANTHER" id="PTHR45947:SF3">
    <property type="entry name" value="SULFOQUINOVOSYL TRANSFERASE SQD2"/>
    <property type="match status" value="1"/>
</dbReference>